<name>A0A5H2XVD5_PRUDU</name>
<protein>
    <submittedName>
        <fullName evidence="1">Uncharacterized protein</fullName>
    </submittedName>
</protein>
<dbReference type="AlphaFoldDB" id="A0A5H2XVD5"/>
<evidence type="ECO:0000313" key="1">
    <source>
        <dbReference type="EMBL" id="BBN68011.1"/>
    </source>
</evidence>
<gene>
    <name evidence="1" type="ORF">Prudu_254S000100</name>
    <name evidence="2" type="ORF">Prudu_872S000400</name>
</gene>
<reference evidence="1" key="1">
    <citation type="journal article" date="2019" name="Science">
        <title>Mutation of a bHLH transcription factor allowed almond domestication.</title>
        <authorList>
            <person name="Sanchez-Perez R."/>
            <person name="Pavan S."/>
            <person name="Mazzeo R."/>
            <person name="Moldovan C."/>
            <person name="Aiese Cigliano R."/>
            <person name="Del Cueto J."/>
            <person name="Ricciardi F."/>
            <person name="Lotti C."/>
            <person name="Ricciardi L."/>
            <person name="Dicenta F."/>
            <person name="Lopez-Marques R.L."/>
            <person name="Lindberg Moller B."/>
        </authorList>
    </citation>
    <scope>NUCLEOTIDE SEQUENCE</scope>
</reference>
<proteinExistence type="predicted"/>
<accession>A0A5H2XVD5</accession>
<sequence length="158" mass="17828">MESYVEEVVLSVLVSHSEDYYQLELSTRRCHNLIAKMKERSINWTKEILMAQQGSFIHGVLHDNDKPSVEVEALTGHPDVLPQAYDLKMRTWTVSNLVNKEIEIDIVIELVGPCCGSIERLLEESPAIAGKHDKVSKTIKKLEDSQEILANIMNGISL</sequence>
<dbReference type="EMBL" id="AP020591">
    <property type="protein sequence ID" value="BBN68011.1"/>
    <property type="molecule type" value="Genomic_DNA"/>
</dbReference>
<organism evidence="1">
    <name type="scientific">Prunus dulcis</name>
    <name type="common">Almond</name>
    <name type="synonym">Amygdalus dulcis</name>
    <dbReference type="NCBI Taxonomy" id="3755"/>
    <lineage>
        <taxon>Eukaryota</taxon>
        <taxon>Viridiplantae</taxon>
        <taxon>Streptophyta</taxon>
        <taxon>Embryophyta</taxon>
        <taxon>Tracheophyta</taxon>
        <taxon>Spermatophyta</taxon>
        <taxon>Magnoliopsida</taxon>
        <taxon>eudicotyledons</taxon>
        <taxon>Gunneridae</taxon>
        <taxon>Pentapetalae</taxon>
        <taxon>rosids</taxon>
        <taxon>fabids</taxon>
        <taxon>Rosales</taxon>
        <taxon>Rosaceae</taxon>
        <taxon>Amygdaloideae</taxon>
        <taxon>Amygdaleae</taxon>
        <taxon>Prunus</taxon>
    </lineage>
</organism>
<dbReference type="EMBL" id="AP021209">
    <property type="protein sequence ID" value="BBN69299.1"/>
    <property type="molecule type" value="Genomic_DNA"/>
</dbReference>
<feature type="non-terminal residue" evidence="1">
    <location>
        <position position="158"/>
    </location>
</feature>
<evidence type="ECO:0000313" key="2">
    <source>
        <dbReference type="EMBL" id="BBN69299.1"/>
    </source>
</evidence>